<dbReference type="RefSeq" id="WP_141612379.1">
    <property type="nucleotide sequence ID" value="NZ_VIGC02000045.1"/>
</dbReference>
<organism evidence="2 3">
    <name type="scientific">Litorilinea aerophila</name>
    <dbReference type="NCBI Taxonomy" id="1204385"/>
    <lineage>
        <taxon>Bacteria</taxon>
        <taxon>Bacillati</taxon>
        <taxon>Chloroflexota</taxon>
        <taxon>Caldilineae</taxon>
        <taxon>Caldilineales</taxon>
        <taxon>Caldilineaceae</taxon>
        <taxon>Litorilinea</taxon>
    </lineage>
</organism>
<sequence length="453" mass="47636">MPRENETRTPRSLGRLAAALVVALLIIAVASWQVTASSPLQQDEPGATLDPEVRAALQVAVAEVAARLYDLPEPTPPPPAESPILLPTPTPQPPTAQEAEQPAGEAEPAPTEEPAPAPPPAETGEAALLPHRVQGVTLQVPTSWTVLEGRFGSLLNLAVPGTNFIGVLQGSMEQDLPGLLGVVVLRDQAQALVRQIDENGELIGVTTRLTSQRLPLVRIDFRANFQGSDGQGALYLVSPGATAYLLITFAPAADWEALEPTVDLVAQSIFFDPFQITLTAAEGRELLYTHSDGSLSLTVPVNWQVTETGQEMPALLVADPSFAIVAAIGHEAPLPADLADELGQILAAAPQTPTLDTALLQALQEAVLSALNILPGELTLDEAATQAFVADGQVTIRLVGTTELEPGLPLTLIAYARIHQAGVLPALVFGDLTQILEREPSLLAILNTVTATP</sequence>
<protein>
    <submittedName>
        <fullName evidence="2">Uncharacterized protein</fullName>
    </submittedName>
</protein>
<gene>
    <name evidence="2" type="ORF">FKZ61_22270</name>
</gene>
<feature type="compositionally biased region" description="Pro residues" evidence="1">
    <location>
        <begin position="73"/>
        <end position="94"/>
    </location>
</feature>
<dbReference type="Proteomes" id="UP000317371">
    <property type="component" value="Unassembled WGS sequence"/>
</dbReference>
<feature type="region of interest" description="Disordered" evidence="1">
    <location>
        <begin position="70"/>
        <end position="124"/>
    </location>
</feature>
<feature type="compositionally biased region" description="Low complexity" evidence="1">
    <location>
        <begin position="95"/>
        <end position="110"/>
    </location>
</feature>
<name>A0A540V8W3_9CHLR</name>
<accession>A0A540V8W3</accession>
<dbReference type="AlphaFoldDB" id="A0A540V8W3"/>
<evidence type="ECO:0000313" key="2">
    <source>
        <dbReference type="EMBL" id="TQE93217.1"/>
    </source>
</evidence>
<dbReference type="InParanoid" id="A0A540V8W3"/>
<comment type="caution">
    <text evidence="2">The sequence shown here is derived from an EMBL/GenBank/DDBJ whole genome shotgun (WGS) entry which is preliminary data.</text>
</comment>
<proteinExistence type="predicted"/>
<feature type="compositionally biased region" description="Pro residues" evidence="1">
    <location>
        <begin position="111"/>
        <end position="121"/>
    </location>
</feature>
<evidence type="ECO:0000313" key="3">
    <source>
        <dbReference type="Proteomes" id="UP000317371"/>
    </source>
</evidence>
<keyword evidence="3" id="KW-1185">Reference proteome</keyword>
<reference evidence="2 3" key="1">
    <citation type="submission" date="2019-06" db="EMBL/GenBank/DDBJ databases">
        <title>Genome sequence of Litorilinea aerophila BAA-2444.</title>
        <authorList>
            <person name="Maclea K.S."/>
            <person name="Maurais E.G."/>
            <person name="Iannazzi L.C."/>
        </authorList>
    </citation>
    <scope>NUCLEOTIDE SEQUENCE [LARGE SCALE GENOMIC DNA]</scope>
    <source>
        <strain evidence="2 3">ATCC BAA-2444</strain>
    </source>
</reference>
<evidence type="ECO:0000256" key="1">
    <source>
        <dbReference type="SAM" id="MobiDB-lite"/>
    </source>
</evidence>
<dbReference type="EMBL" id="VIGC01000045">
    <property type="protein sequence ID" value="TQE93217.1"/>
    <property type="molecule type" value="Genomic_DNA"/>
</dbReference>